<dbReference type="Proteomes" id="UP001417504">
    <property type="component" value="Unassembled WGS sequence"/>
</dbReference>
<comment type="caution">
    <text evidence="2">The sequence shown here is derived from an EMBL/GenBank/DDBJ whole genome shotgun (WGS) entry which is preliminary data.</text>
</comment>
<proteinExistence type="predicted"/>
<gene>
    <name evidence="2" type="ORF">Sjap_020442</name>
</gene>
<evidence type="ECO:0000313" key="3">
    <source>
        <dbReference type="Proteomes" id="UP001417504"/>
    </source>
</evidence>
<accession>A0AAP0F5Z5</accession>
<organism evidence="2 3">
    <name type="scientific">Stephania japonica</name>
    <dbReference type="NCBI Taxonomy" id="461633"/>
    <lineage>
        <taxon>Eukaryota</taxon>
        <taxon>Viridiplantae</taxon>
        <taxon>Streptophyta</taxon>
        <taxon>Embryophyta</taxon>
        <taxon>Tracheophyta</taxon>
        <taxon>Spermatophyta</taxon>
        <taxon>Magnoliopsida</taxon>
        <taxon>Ranunculales</taxon>
        <taxon>Menispermaceae</taxon>
        <taxon>Menispermoideae</taxon>
        <taxon>Cissampelideae</taxon>
        <taxon>Stephania</taxon>
    </lineage>
</organism>
<feature type="region of interest" description="Disordered" evidence="1">
    <location>
        <begin position="1"/>
        <end position="56"/>
    </location>
</feature>
<name>A0AAP0F5Z5_9MAGN</name>
<feature type="compositionally biased region" description="Gly residues" evidence="1">
    <location>
        <begin position="1"/>
        <end position="15"/>
    </location>
</feature>
<evidence type="ECO:0000313" key="2">
    <source>
        <dbReference type="EMBL" id="KAK9103188.1"/>
    </source>
</evidence>
<reference evidence="2 3" key="1">
    <citation type="submission" date="2024-01" db="EMBL/GenBank/DDBJ databases">
        <title>Genome assemblies of Stephania.</title>
        <authorList>
            <person name="Yang L."/>
        </authorList>
    </citation>
    <scope>NUCLEOTIDE SEQUENCE [LARGE SCALE GENOMIC DNA]</scope>
    <source>
        <strain evidence="2">QJT</strain>
        <tissue evidence="2">Leaf</tissue>
    </source>
</reference>
<dbReference type="AlphaFoldDB" id="A0AAP0F5Z5"/>
<protein>
    <submittedName>
        <fullName evidence="2">Uncharacterized protein</fullName>
    </submittedName>
</protein>
<evidence type="ECO:0000256" key="1">
    <source>
        <dbReference type="SAM" id="MobiDB-lite"/>
    </source>
</evidence>
<sequence length="410" mass="44144">MRRGTGWGDGFSVGRGDGDFPWGETTRRGTGIPRRAGNGAVLREKQRGKGIPRPAPPCSIITGRKRSNSGLEETLTREQGLPCTNGPPYHARALPLGLTNGERRVPVRGTCEIPFFASACSFRFKIIVGLKSYAVACQIAANRATLALPELAGLRKSEFERRKEKKPRSTSGRALERAERLALGGVRAAAILPAAPASKATGADGAAYAYGCATASGLAVFHIECCFSRMATWNIQWRNSFCVVLVIPPLLLGQPGISKLRHLKTEEQTDKPGNMKKGEALRGNIEALGPDEKLQGVASARTSNLRSYMKLQCSGIPSNERTTSVSLRVVRASHYKPEFERKHGPPFHLSASAPLEGGSLSLLLSSRSLQGGSWRQGLLNRIHGIGISLACKYFYRETSKLILSLVGAAG</sequence>
<keyword evidence="3" id="KW-1185">Reference proteome</keyword>
<dbReference type="EMBL" id="JBBNAE010000008">
    <property type="protein sequence ID" value="KAK9103188.1"/>
    <property type="molecule type" value="Genomic_DNA"/>
</dbReference>